<dbReference type="AlphaFoldDB" id="A0A1F8H0S4"/>
<proteinExistence type="predicted"/>
<protein>
    <recommendedName>
        <fullName evidence="3">Aminoglycoside phosphotransferase domain-containing protein</fullName>
    </recommendedName>
</protein>
<dbReference type="EMBL" id="MGKT01000005">
    <property type="protein sequence ID" value="OGN31234.1"/>
    <property type="molecule type" value="Genomic_DNA"/>
</dbReference>
<gene>
    <name evidence="1" type="ORF">A3I96_02995</name>
</gene>
<name>A0A1F8H0S4_9BACT</name>
<sequence>MKFKTDKEILMAHAELFIPNREELLSLKTHEPLIQFEILPPKGISEGRQSRVSILEYSVEGVSRRVIWKRMGVGKNLTESEAKILQSRLVPYRGELVGSGWNIPEIYHSQIVPVSSEFQIFSYEQYIPGGDGQLMVENPDEPQFLKWMLLRKVIESLASYSDIGEIEVQGEKLSGLPQGLDLKLANIVVERETGKMFFVDLFGPKEIKDGKWLTYSKKLDSLSESNLMAIAASREGMILRLYRLIEQKWVESGGITQERLRKNLFHLLDNSSLPEKEVSLIKREIGANFPWLDKIYSERQI</sequence>
<dbReference type="Proteomes" id="UP000177111">
    <property type="component" value="Unassembled WGS sequence"/>
</dbReference>
<reference evidence="1 2" key="1">
    <citation type="journal article" date="2016" name="Nat. Commun.">
        <title>Thousands of microbial genomes shed light on interconnected biogeochemical processes in an aquifer system.</title>
        <authorList>
            <person name="Anantharaman K."/>
            <person name="Brown C.T."/>
            <person name="Hug L.A."/>
            <person name="Sharon I."/>
            <person name="Castelle C.J."/>
            <person name="Probst A.J."/>
            <person name="Thomas B.C."/>
            <person name="Singh A."/>
            <person name="Wilkins M.J."/>
            <person name="Karaoz U."/>
            <person name="Brodie E.L."/>
            <person name="Williams K.H."/>
            <person name="Hubbard S.S."/>
            <person name="Banfield J.F."/>
        </authorList>
    </citation>
    <scope>NUCLEOTIDE SEQUENCE [LARGE SCALE GENOMIC DNA]</scope>
</reference>
<comment type="caution">
    <text evidence="1">The sequence shown here is derived from an EMBL/GenBank/DDBJ whole genome shotgun (WGS) entry which is preliminary data.</text>
</comment>
<organism evidence="1 2">
    <name type="scientific">Candidatus Yanofskybacteria bacterium RIFCSPLOWO2_02_FULL_44_18</name>
    <dbReference type="NCBI Taxonomy" id="1802705"/>
    <lineage>
        <taxon>Bacteria</taxon>
        <taxon>Candidatus Yanofskyibacteriota</taxon>
    </lineage>
</organism>
<accession>A0A1F8H0S4</accession>
<evidence type="ECO:0000313" key="2">
    <source>
        <dbReference type="Proteomes" id="UP000177111"/>
    </source>
</evidence>
<evidence type="ECO:0008006" key="3">
    <source>
        <dbReference type="Google" id="ProtNLM"/>
    </source>
</evidence>
<evidence type="ECO:0000313" key="1">
    <source>
        <dbReference type="EMBL" id="OGN31234.1"/>
    </source>
</evidence>